<evidence type="ECO:0000256" key="12">
    <source>
        <dbReference type="ARBA" id="ARBA00023157"/>
    </source>
</evidence>
<comment type="caution">
    <text evidence="17">The sequence shown here is derived from an EMBL/GenBank/DDBJ whole genome shotgun (WGS) entry which is preliminary data.</text>
</comment>
<evidence type="ECO:0000256" key="3">
    <source>
        <dbReference type="ARBA" id="ARBA00022577"/>
    </source>
</evidence>
<dbReference type="GO" id="GO:0009506">
    <property type="term" value="C:plasmodesma"/>
    <property type="evidence" value="ECO:0007669"/>
    <property type="project" value="UniProtKB-SubCell"/>
</dbReference>
<dbReference type="GO" id="GO:0042742">
    <property type="term" value="P:defense response to bacterium"/>
    <property type="evidence" value="ECO:0007669"/>
    <property type="project" value="UniProtKB-KW"/>
</dbReference>
<evidence type="ECO:0000313" key="18">
    <source>
        <dbReference type="Proteomes" id="UP000823388"/>
    </source>
</evidence>
<evidence type="ECO:0000256" key="9">
    <source>
        <dbReference type="ARBA" id="ARBA00022949"/>
    </source>
</evidence>
<dbReference type="InterPro" id="IPR038408">
    <property type="entry name" value="GNK2_sf"/>
</dbReference>
<evidence type="ECO:0000256" key="4">
    <source>
        <dbReference type="ARBA" id="ARBA00022581"/>
    </source>
</evidence>
<evidence type="ECO:0000256" key="13">
    <source>
        <dbReference type="ARBA" id="ARBA00024184"/>
    </source>
</evidence>
<dbReference type="GO" id="GO:0050832">
    <property type="term" value="P:defense response to fungus"/>
    <property type="evidence" value="ECO:0007669"/>
    <property type="project" value="UniProtKB-KW"/>
</dbReference>
<evidence type="ECO:0000256" key="7">
    <source>
        <dbReference type="ARBA" id="ARBA00022737"/>
    </source>
</evidence>
<keyword evidence="9" id="KW-0965">Cell junction</keyword>
<accession>A0A8T0VZD9</accession>
<evidence type="ECO:0000256" key="5">
    <source>
        <dbReference type="ARBA" id="ARBA00022729"/>
    </source>
</evidence>
<dbReference type="AlphaFoldDB" id="A0A8T0VZD9"/>
<evidence type="ECO:0000256" key="2">
    <source>
        <dbReference type="ARBA" id="ARBA00022529"/>
    </source>
</evidence>
<keyword evidence="6" id="KW-0430">Lectin</keyword>
<keyword evidence="7" id="KW-0677">Repeat</keyword>
<protein>
    <recommendedName>
        <fullName evidence="16">Gnk2-homologous domain-containing protein</fullName>
    </recommendedName>
</protein>
<evidence type="ECO:0000256" key="1">
    <source>
        <dbReference type="ARBA" id="ARBA00004251"/>
    </source>
</evidence>
<keyword evidence="5" id="KW-0732">Signal</keyword>
<dbReference type="InterPro" id="IPR051378">
    <property type="entry name" value="Cell2Cell_Antifungal"/>
</dbReference>
<evidence type="ECO:0000259" key="16">
    <source>
        <dbReference type="PROSITE" id="PS51473"/>
    </source>
</evidence>
<sequence>MTKTKDRLQDQPGQARAGRPVRVPSPVLASHSSPSQRHHQEKTHKLSQKGTACAEHRRRYSFSSMASSSPQAPPPLLLLLPSVTMCLLLLLASPRGAAAAPDTEALSVLCNGASYGAGDPFAASLAYVLAELVSATPARAGRDFYDISPYAAAFAYGHAACRPAAAADDCAACLRSAVSQMEAACGRSVGARAVLVDCSVRYEQYAFV</sequence>
<dbReference type="GO" id="GO:0005886">
    <property type="term" value="C:plasma membrane"/>
    <property type="evidence" value="ECO:0007669"/>
    <property type="project" value="UniProtKB-SubCell"/>
</dbReference>
<comment type="similarity">
    <text evidence="14">Belongs to the cysteine-rich repeat secretory protein family. Plasmodesmata-located proteins (PDLD) subfamily.</text>
</comment>
<dbReference type="PANTHER" id="PTHR32080:SF54">
    <property type="entry name" value="GNK2-HOMOLOGOUS DOMAIN-CONTAINING PROTEIN"/>
    <property type="match status" value="1"/>
</dbReference>
<dbReference type="Gene3D" id="3.30.430.20">
    <property type="entry name" value="Gnk2 domain, C-X8-C-X2-C motif"/>
    <property type="match status" value="1"/>
</dbReference>
<dbReference type="EMBL" id="CM029039">
    <property type="protein sequence ID" value="KAG2641502.1"/>
    <property type="molecule type" value="Genomic_DNA"/>
</dbReference>
<evidence type="ECO:0000256" key="15">
    <source>
        <dbReference type="SAM" id="MobiDB-lite"/>
    </source>
</evidence>
<proteinExistence type="inferred from homology"/>
<keyword evidence="12" id="KW-1015">Disulfide bond</keyword>
<organism evidence="17 18">
    <name type="scientific">Panicum virgatum</name>
    <name type="common">Blackwell switchgrass</name>
    <dbReference type="NCBI Taxonomy" id="38727"/>
    <lineage>
        <taxon>Eukaryota</taxon>
        <taxon>Viridiplantae</taxon>
        <taxon>Streptophyta</taxon>
        <taxon>Embryophyta</taxon>
        <taxon>Tracheophyta</taxon>
        <taxon>Spermatophyta</taxon>
        <taxon>Magnoliopsida</taxon>
        <taxon>Liliopsida</taxon>
        <taxon>Poales</taxon>
        <taxon>Poaceae</taxon>
        <taxon>PACMAD clade</taxon>
        <taxon>Panicoideae</taxon>
        <taxon>Panicodae</taxon>
        <taxon>Paniceae</taxon>
        <taxon>Panicinae</taxon>
        <taxon>Panicum</taxon>
        <taxon>Panicum sect. Hiantes</taxon>
    </lineage>
</organism>
<evidence type="ECO:0000256" key="8">
    <source>
        <dbReference type="ARBA" id="ARBA00022821"/>
    </source>
</evidence>
<dbReference type="InterPro" id="IPR002902">
    <property type="entry name" value="GNK2"/>
</dbReference>
<evidence type="ECO:0000256" key="10">
    <source>
        <dbReference type="ARBA" id="ARBA00023022"/>
    </source>
</evidence>
<gene>
    <name evidence="17" type="ORF">PVAP13_2KG229100</name>
</gene>
<evidence type="ECO:0000313" key="17">
    <source>
        <dbReference type="EMBL" id="KAG2641502.1"/>
    </source>
</evidence>
<dbReference type="GO" id="GO:0031640">
    <property type="term" value="P:killing of cells of another organism"/>
    <property type="evidence" value="ECO:0007669"/>
    <property type="project" value="UniProtKB-KW"/>
</dbReference>
<feature type="region of interest" description="Disordered" evidence="15">
    <location>
        <begin position="1"/>
        <end position="52"/>
    </location>
</feature>
<keyword evidence="3" id="KW-0295">Fungicide</keyword>
<dbReference type="PANTHER" id="PTHR32080">
    <property type="entry name" value="ANTIFUNGAL PROTEIN GINKBILOBIN-2-LIKE"/>
    <property type="match status" value="1"/>
</dbReference>
<dbReference type="Proteomes" id="UP000823388">
    <property type="component" value="Chromosome 2K"/>
</dbReference>
<name>A0A8T0VZD9_PANVG</name>
<feature type="domain" description="Gnk2-homologous" evidence="16">
    <location>
        <begin position="103"/>
        <end position="207"/>
    </location>
</feature>
<keyword evidence="4" id="KW-0945">Host-virus interaction</keyword>
<dbReference type="PROSITE" id="PS51473">
    <property type="entry name" value="GNK2"/>
    <property type="match status" value="1"/>
</dbReference>
<dbReference type="GO" id="GO:0005537">
    <property type="term" value="F:D-mannose binding"/>
    <property type="evidence" value="ECO:0007669"/>
    <property type="project" value="UniProtKB-KW"/>
</dbReference>
<evidence type="ECO:0000256" key="11">
    <source>
        <dbReference type="ARBA" id="ARBA00023035"/>
    </source>
</evidence>
<keyword evidence="2" id="KW-0929">Antimicrobial</keyword>
<keyword evidence="18" id="KW-1185">Reference proteome</keyword>
<reference evidence="17" key="1">
    <citation type="submission" date="2020-05" db="EMBL/GenBank/DDBJ databases">
        <title>WGS assembly of Panicum virgatum.</title>
        <authorList>
            <person name="Lovell J.T."/>
            <person name="Jenkins J."/>
            <person name="Shu S."/>
            <person name="Juenger T.E."/>
            <person name="Schmutz J."/>
        </authorList>
    </citation>
    <scope>NUCLEOTIDE SEQUENCE</scope>
    <source>
        <strain evidence="17">AP13</strain>
    </source>
</reference>
<keyword evidence="11" id="KW-0465">Mannose-binding</keyword>
<keyword evidence="8" id="KW-0611">Plant defense</keyword>
<comment type="subcellular location">
    <subcellularLocation>
        <location evidence="13">Cell junction</location>
        <location evidence="13">Plasmodesma</location>
    </subcellularLocation>
    <subcellularLocation>
        <location evidence="1">Cell membrane</location>
        <topology evidence="1">Single-pass type I membrane protein</topology>
    </subcellularLocation>
</comment>
<evidence type="ECO:0000256" key="14">
    <source>
        <dbReference type="ARBA" id="ARBA00038393"/>
    </source>
</evidence>
<feature type="compositionally biased region" description="Basic residues" evidence="15">
    <location>
        <begin position="36"/>
        <end position="47"/>
    </location>
</feature>
<dbReference type="FunFam" id="3.30.430.20:FF:000023">
    <property type="entry name" value="Antifungal protein ginkbilobin-2"/>
    <property type="match status" value="1"/>
</dbReference>
<dbReference type="Pfam" id="PF01657">
    <property type="entry name" value="Stress-antifung"/>
    <property type="match status" value="1"/>
</dbReference>
<evidence type="ECO:0000256" key="6">
    <source>
        <dbReference type="ARBA" id="ARBA00022734"/>
    </source>
</evidence>
<keyword evidence="10" id="KW-0044">Antibiotic</keyword>